<organism evidence="2 3">
    <name type="scientific">Hymenolepis diminuta</name>
    <name type="common">Rat tapeworm</name>
    <dbReference type="NCBI Taxonomy" id="6216"/>
    <lineage>
        <taxon>Eukaryota</taxon>
        <taxon>Metazoa</taxon>
        <taxon>Spiralia</taxon>
        <taxon>Lophotrochozoa</taxon>
        <taxon>Platyhelminthes</taxon>
        <taxon>Cestoda</taxon>
        <taxon>Eucestoda</taxon>
        <taxon>Cyclophyllidea</taxon>
        <taxon>Hymenolepididae</taxon>
        <taxon>Hymenolepis</taxon>
    </lineage>
</organism>
<accession>A0A564Z377</accession>
<feature type="region of interest" description="Disordered" evidence="1">
    <location>
        <begin position="1"/>
        <end position="30"/>
    </location>
</feature>
<gene>
    <name evidence="2" type="ORF">WMSIL1_LOCUS11796</name>
</gene>
<name>A0A564Z377_HYMDI</name>
<protein>
    <submittedName>
        <fullName evidence="2">Uncharacterized protein</fullName>
    </submittedName>
</protein>
<evidence type="ECO:0000256" key="1">
    <source>
        <dbReference type="SAM" id="MobiDB-lite"/>
    </source>
</evidence>
<dbReference type="EMBL" id="CABIJS010000555">
    <property type="protein sequence ID" value="VUZ53254.1"/>
    <property type="molecule type" value="Genomic_DNA"/>
</dbReference>
<proteinExistence type="predicted"/>
<feature type="compositionally biased region" description="Low complexity" evidence="1">
    <location>
        <begin position="15"/>
        <end position="28"/>
    </location>
</feature>
<sequence length="155" mass="16932">MLSVDSNPQAPPLLAPSSPGGSSESFQFRNPEGRVGVSGKGLLPQFGGNPACIVVVEKELEGGGSEILILKGARTQVQFPWFLCRHENDCSQTSCFKELVRKFCEQLLIASGRSEMTDSQTLKRFIAAYIKNVSCLLVVVINCMHQNEMTQVVIN</sequence>
<keyword evidence="3" id="KW-1185">Reference proteome</keyword>
<dbReference type="AlphaFoldDB" id="A0A564Z377"/>
<dbReference type="Proteomes" id="UP000321570">
    <property type="component" value="Unassembled WGS sequence"/>
</dbReference>
<evidence type="ECO:0000313" key="3">
    <source>
        <dbReference type="Proteomes" id="UP000321570"/>
    </source>
</evidence>
<reference evidence="2 3" key="1">
    <citation type="submission" date="2019-07" db="EMBL/GenBank/DDBJ databases">
        <authorList>
            <person name="Jastrzebski P J."/>
            <person name="Paukszto L."/>
            <person name="Jastrzebski P J."/>
        </authorList>
    </citation>
    <scope>NUCLEOTIDE SEQUENCE [LARGE SCALE GENOMIC DNA]</scope>
    <source>
        <strain evidence="2 3">WMS-il1</strain>
    </source>
</reference>
<evidence type="ECO:0000313" key="2">
    <source>
        <dbReference type="EMBL" id="VUZ53254.1"/>
    </source>
</evidence>